<gene>
    <name evidence="1" type="ORF">SDJN03_19717</name>
</gene>
<dbReference type="AlphaFoldDB" id="A0AAV6MLZ6"/>
<evidence type="ECO:0000313" key="1">
    <source>
        <dbReference type="EMBL" id="KAG6583785.1"/>
    </source>
</evidence>
<proteinExistence type="predicted"/>
<sequence length="66" mass="7509">MFLVRSSDSKFFCSSLLKQTVRFTNAVADHEKIKTEVLYQPALRNNSSTAALTLCLLELLEIIEIF</sequence>
<dbReference type="EMBL" id="JAGKQH010000013">
    <property type="protein sequence ID" value="KAG6583785.1"/>
    <property type="molecule type" value="Genomic_DNA"/>
</dbReference>
<feature type="non-terminal residue" evidence="1">
    <location>
        <position position="1"/>
    </location>
</feature>
<keyword evidence="2" id="KW-1185">Reference proteome</keyword>
<protein>
    <submittedName>
        <fullName evidence="1">Uncharacterized protein</fullName>
    </submittedName>
</protein>
<accession>A0AAV6MLZ6</accession>
<organism evidence="1 2">
    <name type="scientific">Cucurbita argyrosperma subsp. sororia</name>
    <dbReference type="NCBI Taxonomy" id="37648"/>
    <lineage>
        <taxon>Eukaryota</taxon>
        <taxon>Viridiplantae</taxon>
        <taxon>Streptophyta</taxon>
        <taxon>Embryophyta</taxon>
        <taxon>Tracheophyta</taxon>
        <taxon>Spermatophyta</taxon>
        <taxon>Magnoliopsida</taxon>
        <taxon>eudicotyledons</taxon>
        <taxon>Gunneridae</taxon>
        <taxon>Pentapetalae</taxon>
        <taxon>rosids</taxon>
        <taxon>fabids</taxon>
        <taxon>Cucurbitales</taxon>
        <taxon>Cucurbitaceae</taxon>
        <taxon>Cucurbiteae</taxon>
        <taxon>Cucurbita</taxon>
    </lineage>
</organism>
<evidence type="ECO:0000313" key="2">
    <source>
        <dbReference type="Proteomes" id="UP000685013"/>
    </source>
</evidence>
<name>A0AAV6MLZ6_9ROSI</name>
<reference evidence="1 2" key="1">
    <citation type="journal article" date="2021" name="Hortic Res">
        <title>The domestication of Cucurbita argyrosperma as revealed by the genome of its wild relative.</title>
        <authorList>
            <person name="Barrera-Redondo J."/>
            <person name="Sanchez-de la Vega G."/>
            <person name="Aguirre-Liguori J.A."/>
            <person name="Castellanos-Morales G."/>
            <person name="Gutierrez-Guerrero Y.T."/>
            <person name="Aguirre-Dugua X."/>
            <person name="Aguirre-Planter E."/>
            <person name="Tenaillon M.I."/>
            <person name="Lira-Saade R."/>
            <person name="Eguiarte L.E."/>
        </authorList>
    </citation>
    <scope>NUCLEOTIDE SEQUENCE [LARGE SCALE GENOMIC DNA]</scope>
    <source>
        <strain evidence="1">JBR-2021</strain>
    </source>
</reference>
<dbReference type="Proteomes" id="UP000685013">
    <property type="component" value="Chromosome 13"/>
</dbReference>
<comment type="caution">
    <text evidence="1">The sequence shown here is derived from an EMBL/GenBank/DDBJ whole genome shotgun (WGS) entry which is preliminary data.</text>
</comment>